<feature type="transmembrane region" description="Helical" evidence="7">
    <location>
        <begin position="242"/>
        <end position="270"/>
    </location>
</feature>
<feature type="domain" description="Type II secretion system protein GspF" evidence="8">
    <location>
        <begin position="140"/>
        <end position="262"/>
    </location>
</feature>
<dbReference type="InterPro" id="IPR018076">
    <property type="entry name" value="T2SS_GspF_dom"/>
</dbReference>
<dbReference type="OrthoDB" id="3267562at2"/>
<feature type="compositionally biased region" description="Basic residues" evidence="6">
    <location>
        <begin position="62"/>
        <end position="75"/>
    </location>
</feature>
<name>A0A420V219_9ACTN</name>
<evidence type="ECO:0000259" key="8">
    <source>
        <dbReference type="Pfam" id="PF00482"/>
    </source>
</evidence>
<evidence type="ECO:0000256" key="6">
    <source>
        <dbReference type="SAM" id="MobiDB-lite"/>
    </source>
</evidence>
<feature type="transmembrane region" description="Helical" evidence="7">
    <location>
        <begin position="93"/>
        <end position="115"/>
    </location>
</feature>
<comment type="caution">
    <text evidence="9">The sequence shown here is derived from an EMBL/GenBank/DDBJ whole genome shotgun (WGS) entry which is preliminary data.</text>
</comment>
<feature type="region of interest" description="Disordered" evidence="6">
    <location>
        <begin position="43"/>
        <end position="78"/>
    </location>
</feature>
<dbReference type="Proteomes" id="UP000028058">
    <property type="component" value="Unassembled WGS sequence"/>
</dbReference>
<evidence type="ECO:0000256" key="1">
    <source>
        <dbReference type="ARBA" id="ARBA00004651"/>
    </source>
</evidence>
<sequence length="278" mass="28099">MNAELVHSLWAVALAAGAVFAAAVLRGARSRASRRRLALLLPPAHAPGRDGAAPRRPPGHGMSRRGRRRSGRARTARWTGAAREWWPVAGAGLAAVAVIGGAVGCVAGIATGYAVRRWARRRPDPEARRSTEAAGLPLAADLLAACLAAGAGPREAALAVGRSLGGPVGERLNRVAAELRLGGDPEEAWGRLAEVPGAAGLARCLARAQLTGVSAVEPVARVAAECRAGGARAAAASARRAAVLATAPLGLCFLPAFLTVGVVPVLIGLAGDLLSGAR</sequence>
<organism evidence="9 10">
    <name type="scientific">Streptomyces xinghaiensis</name>
    <dbReference type="NCBI Taxonomy" id="1038928"/>
    <lineage>
        <taxon>Bacteria</taxon>
        <taxon>Bacillati</taxon>
        <taxon>Actinomycetota</taxon>
        <taxon>Actinomycetes</taxon>
        <taxon>Kitasatosporales</taxon>
        <taxon>Streptomycetaceae</taxon>
        <taxon>Streptomyces</taxon>
    </lineage>
</organism>
<dbReference type="Pfam" id="PF00482">
    <property type="entry name" value="T2SSF"/>
    <property type="match status" value="1"/>
</dbReference>
<reference evidence="9 10" key="1">
    <citation type="journal article" date="2014" name="Genome Announc.">
        <title>Draft Genome Sequence of Streptomyces fradiae ATCC 19609, a Strain Highly Sensitive to Antibiotics.</title>
        <authorList>
            <person name="Bekker O.B."/>
            <person name="Klimina K.M."/>
            <person name="Vatlin A.A."/>
            <person name="Zakharevich N.V."/>
            <person name="Kasianov A.S."/>
            <person name="Danilenko V.N."/>
        </authorList>
    </citation>
    <scope>NUCLEOTIDE SEQUENCE [LARGE SCALE GENOMIC DNA]</scope>
    <source>
        <strain evidence="9 10">ATCC 19609</strain>
    </source>
</reference>
<evidence type="ECO:0000313" key="10">
    <source>
        <dbReference type="Proteomes" id="UP000028058"/>
    </source>
</evidence>
<dbReference type="AlphaFoldDB" id="A0A420V219"/>
<evidence type="ECO:0000256" key="4">
    <source>
        <dbReference type="ARBA" id="ARBA00022989"/>
    </source>
</evidence>
<keyword evidence="10" id="KW-1185">Reference proteome</keyword>
<evidence type="ECO:0000256" key="2">
    <source>
        <dbReference type="ARBA" id="ARBA00022475"/>
    </source>
</evidence>
<dbReference type="PANTHER" id="PTHR35007">
    <property type="entry name" value="INTEGRAL MEMBRANE PROTEIN-RELATED"/>
    <property type="match status" value="1"/>
</dbReference>
<evidence type="ECO:0000256" key="5">
    <source>
        <dbReference type="ARBA" id="ARBA00023136"/>
    </source>
</evidence>
<protein>
    <submittedName>
        <fullName evidence="9">Type II secretion protein F</fullName>
    </submittedName>
</protein>
<evidence type="ECO:0000313" key="9">
    <source>
        <dbReference type="EMBL" id="RKM94873.1"/>
    </source>
</evidence>
<dbReference type="RefSeq" id="WP_043464675.1">
    <property type="nucleotide sequence ID" value="NZ_CP134822.1"/>
</dbReference>
<comment type="subcellular location">
    <subcellularLocation>
        <location evidence="1">Cell membrane</location>
        <topology evidence="1">Multi-pass membrane protein</topology>
    </subcellularLocation>
</comment>
<evidence type="ECO:0000256" key="7">
    <source>
        <dbReference type="SAM" id="Phobius"/>
    </source>
</evidence>
<gene>
    <name evidence="9" type="ORF">SFRA_016570</name>
</gene>
<dbReference type="GO" id="GO:0005886">
    <property type="term" value="C:plasma membrane"/>
    <property type="evidence" value="ECO:0007669"/>
    <property type="project" value="UniProtKB-SubCell"/>
</dbReference>
<accession>A0A420V219</accession>
<proteinExistence type="predicted"/>
<dbReference type="EMBL" id="JNAD02000007">
    <property type="protein sequence ID" value="RKM94873.1"/>
    <property type="molecule type" value="Genomic_DNA"/>
</dbReference>
<keyword evidence="2" id="KW-1003">Cell membrane</keyword>
<keyword evidence="4 7" id="KW-1133">Transmembrane helix</keyword>
<dbReference type="PANTHER" id="PTHR35007:SF3">
    <property type="entry name" value="POSSIBLE CONSERVED ALANINE RICH MEMBRANE PROTEIN"/>
    <property type="match status" value="1"/>
</dbReference>
<keyword evidence="5 7" id="KW-0472">Membrane</keyword>
<keyword evidence="3 7" id="KW-0812">Transmembrane</keyword>
<evidence type="ECO:0000256" key="3">
    <source>
        <dbReference type="ARBA" id="ARBA00022692"/>
    </source>
</evidence>